<dbReference type="RefSeq" id="WP_166691299.1">
    <property type="nucleotide sequence ID" value="NZ_WAEL01000002.1"/>
</dbReference>
<dbReference type="EMBL" id="WAEL01000002">
    <property type="protein sequence ID" value="NID09739.1"/>
    <property type="molecule type" value="Genomic_DNA"/>
</dbReference>
<gene>
    <name evidence="3" type="ORF">F7231_06110</name>
</gene>
<protein>
    <submittedName>
        <fullName evidence="3">TauD/TfdA family dioxygenase</fullName>
    </submittedName>
</protein>
<accession>A0ABX0QC63</accession>
<keyword evidence="4" id="KW-1185">Reference proteome</keyword>
<proteinExistence type="predicted"/>
<reference evidence="3" key="1">
    <citation type="submission" date="2024-05" db="EMBL/GenBank/DDBJ databases">
        <authorList>
            <person name="Jung D.-H."/>
        </authorList>
    </citation>
    <scope>NUCLEOTIDE SEQUENCE</scope>
    <source>
        <strain evidence="3">JA-25</strain>
    </source>
</reference>
<dbReference type="SUPFAM" id="SSF51197">
    <property type="entry name" value="Clavaminate synthase-like"/>
    <property type="match status" value="1"/>
</dbReference>
<dbReference type="InterPro" id="IPR003819">
    <property type="entry name" value="TauD/TfdA-like"/>
</dbReference>
<sequence>MNFFATVAYTTLDETIQNVKQAVLANKVVHLSDFKPDLPVHDFYSRLSETIGKIHAADEDIATGQQTGNRWIDITYNPEIPDRYRSSNTRQPLHTDDSYVELYDEVAVNFFYCASKAKLGGATTFIDLPMLVECLKLDGETELLDELLRTDIVHSKGGLRKVRKPLDQDEEGFLANWNYYCLDRTENSAEVLDLCERWQKFLETRIMESGIIMPVVLKEGECVFFHDDRVMHGRNAFFAEYPGQRSLIKGKIILAPAGQTTDSAAVAA</sequence>
<evidence type="ECO:0000313" key="3">
    <source>
        <dbReference type="EMBL" id="NID09739.1"/>
    </source>
</evidence>
<dbReference type="InterPro" id="IPR042098">
    <property type="entry name" value="TauD-like_sf"/>
</dbReference>
<keyword evidence="1" id="KW-0560">Oxidoreductase</keyword>
<dbReference type="Proteomes" id="UP000606008">
    <property type="component" value="Unassembled WGS sequence"/>
</dbReference>
<comment type="caution">
    <text evidence="3">The sequence shown here is derived from an EMBL/GenBank/DDBJ whole genome shotgun (WGS) entry which is preliminary data.</text>
</comment>
<dbReference type="Gene3D" id="3.60.130.10">
    <property type="entry name" value="Clavaminate synthase-like"/>
    <property type="match status" value="1"/>
</dbReference>
<organism evidence="3 4">
    <name type="scientific">Fibrivirga algicola</name>
    <dbReference type="NCBI Taxonomy" id="2950420"/>
    <lineage>
        <taxon>Bacteria</taxon>
        <taxon>Pseudomonadati</taxon>
        <taxon>Bacteroidota</taxon>
        <taxon>Cytophagia</taxon>
        <taxon>Cytophagales</taxon>
        <taxon>Spirosomataceae</taxon>
        <taxon>Fibrivirga</taxon>
    </lineage>
</organism>
<evidence type="ECO:0000256" key="1">
    <source>
        <dbReference type="ARBA" id="ARBA00023002"/>
    </source>
</evidence>
<evidence type="ECO:0000313" key="4">
    <source>
        <dbReference type="Proteomes" id="UP000606008"/>
    </source>
</evidence>
<name>A0ABX0QC63_9BACT</name>
<dbReference type="GO" id="GO:0051213">
    <property type="term" value="F:dioxygenase activity"/>
    <property type="evidence" value="ECO:0007669"/>
    <property type="project" value="UniProtKB-KW"/>
</dbReference>
<feature type="domain" description="TauD/TfdA-like" evidence="2">
    <location>
        <begin position="12"/>
        <end position="158"/>
    </location>
</feature>
<evidence type="ECO:0000259" key="2">
    <source>
        <dbReference type="Pfam" id="PF02668"/>
    </source>
</evidence>
<dbReference type="Pfam" id="PF02668">
    <property type="entry name" value="TauD"/>
    <property type="match status" value="1"/>
</dbReference>
<keyword evidence="3" id="KW-0223">Dioxygenase</keyword>